<dbReference type="AlphaFoldDB" id="A0A2H6LHL0"/>
<evidence type="ECO:0000313" key="1">
    <source>
        <dbReference type="EMBL" id="GBE92663.1"/>
    </source>
</evidence>
<gene>
    <name evidence="1" type="ORF">NCWK1_2420</name>
</gene>
<evidence type="ECO:0000313" key="2">
    <source>
        <dbReference type="Proteomes" id="UP000236527"/>
    </source>
</evidence>
<organism evidence="1 2">
    <name type="scientific">Nostoc cycadae WK-1</name>
    <dbReference type="NCBI Taxonomy" id="1861711"/>
    <lineage>
        <taxon>Bacteria</taxon>
        <taxon>Bacillati</taxon>
        <taxon>Cyanobacteriota</taxon>
        <taxon>Cyanophyceae</taxon>
        <taxon>Nostocales</taxon>
        <taxon>Nostocaceae</taxon>
        <taxon>Nostoc</taxon>
    </lineage>
</organism>
<accession>A0A2H6LHL0</accession>
<name>A0A2H6LHL0_9NOSO</name>
<protein>
    <submittedName>
        <fullName evidence="1">Uncharacterized protein</fullName>
    </submittedName>
</protein>
<sequence length="54" mass="5576">MISGNISNNLFIQLRISAIVAAFLKGSINAGADAIFPNKPNYILSVVAGDVGAK</sequence>
<dbReference type="EMBL" id="BDGE01000040">
    <property type="protein sequence ID" value="GBE92663.1"/>
    <property type="molecule type" value="Genomic_DNA"/>
</dbReference>
<comment type="caution">
    <text evidence="1">The sequence shown here is derived from an EMBL/GenBank/DDBJ whole genome shotgun (WGS) entry which is preliminary data.</text>
</comment>
<proteinExistence type="predicted"/>
<keyword evidence="2" id="KW-1185">Reference proteome</keyword>
<dbReference type="Proteomes" id="UP000236527">
    <property type="component" value="Unassembled WGS sequence"/>
</dbReference>
<reference evidence="2" key="1">
    <citation type="journal article" date="2018" name="Genome Announc.">
        <title>Draft Genome Sequence of the Nitrogen-Fixing and Hormogonia-Inducing Cyanobacterium Nostoc cycadae Strain WK-1, Isolated from the Coralloid Roots of Cycas revoluta.</title>
        <authorList>
            <person name="Kanesaki Y."/>
            <person name="Hirose M."/>
            <person name="Hirose Y."/>
            <person name="Fujisawa T."/>
            <person name="Nakamura Y."/>
            <person name="Watanabe S."/>
            <person name="Matsunaga S."/>
            <person name="Uchida H."/>
            <person name="Murakami A."/>
        </authorList>
    </citation>
    <scope>NUCLEOTIDE SEQUENCE [LARGE SCALE GENOMIC DNA]</scope>
    <source>
        <strain evidence="2">WK-1</strain>
    </source>
</reference>